<keyword evidence="4" id="KW-1185">Reference proteome</keyword>
<dbReference type="InterPro" id="IPR004843">
    <property type="entry name" value="Calcineurin-like_PHP"/>
</dbReference>
<feature type="domain" description="Serine/threonine specific protein phosphatases" evidence="3">
    <location>
        <begin position="182"/>
        <end position="187"/>
    </location>
</feature>
<dbReference type="EC" id="3.1.3.16" evidence="1"/>
<dbReference type="PRINTS" id="PR00114">
    <property type="entry name" value="STPHPHTASE"/>
</dbReference>
<dbReference type="PANTHER" id="PTHR11668">
    <property type="entry name" value="SERINE/THREONINE PROTEIN PHOSPHATASE"/>
    <property type="match status" value="1"/>
</dbReference>
<proteinExistence type="inferred from homology"/>
<sequence>MAKEKITSEDQKKVRGFVNKIIGKLMFKWKHRTAMDLFCPAELAELCLRARELIWSEPICLNLQTPICVMGDLHGQFDDLLGMFDSNGWPLTDAEQKWFQEKTLRGSKRKQNKSDLKSTQQDSAPQFQRSQAGGELKPDTEQLGYKRYLFLGDYVDRGPYSMEVVTLLIALKLAYPDRVYMLRGNHESRSVNCHYGFFREVTYRYDSQLYECFQNLFNVFPFCAIIENVIICMHGGISEQLTHLNQFTAFKRPLEIPDVGVLADLTWADPDPTVKTYKASSRGASYVFGSQALRAFLKKLNLQMVIRAHQVVEDGYEFFDGRRLVTIFSAPNYCGQNDNTAAILCIDKNLKISIVVYRPAIGLPHAERRFTSNPIYDITCCL</sequence>
<dbReference type="InterPro" id="IPR029052">
    <property type="entry name" value="Metallo-depent_PP-like"/>
</dbReference>
<dbReference type="Proteomes" id="UP000095282">
    <property type="component" value="Unplaced"/>
</dbReference>
<dbReference type="GO" id="GO:0005634">
    <property type="term" value="C:nucleus"/>
    <property type="evidence" value="ECO:0007669"/>
    <property type="project" value="TreeGrafter"/>
</dbReference>
<organism evidence="4 5">
    <name type="scientific">Caenorhabditis tropicalis</name>
    <dbReference type="NCBI Taxonomy" id="1561998"/>
    <lineage>
        <taxon>Eukaryota</taxon>
        <taxon>Metazoa</taxon>
        <taxon>Ecdysozoa</taxon>
        <taxon>Nematoda</taxon>
        <taxon>Chromadorea</taxon>
        <taxon>Rhabditida</taxon>
        <taxon>Rhabditina</taxon>
        <taxon>Rhabditomorpha</taxon>
        <taxon>Rhabditoidea</taxon>
        <taxon>Rhabditidae</taxon>
        <taxon>Peloderinae</taxon>
        <taxon>Caenorhabditis</taxon>
    </lineage>
</organism>
<feature type="region of interest" description="Disordered" evidence="2">
    <location>
        <begin position="102"/>
        <end position="138"/>
    </location>
</feature>
<dbReference type="SMART" id="SM00156">
    <property type="entry name" value="PP2Ac"/>
    <property type="match status" value="1"/>
</dbReference>
<dbReference type="PANTHER" id="PTHR11668:SF246">
    <property type="entry name" value="SERINE_THREONINE-PROTEIN PHOSPHATASE"/>
    <property type="match status" value="1"/>
</dbReference>
<name>A0A1I7T124_9PELO</name>
<protein>
    <recommendedName>
        <fullName evidence="1">Serine/threonine-protein phosphatase</fullName>
        <ecNumber evidence="1">3.1.3.16</ecNumber>
    </recommendedName>
</protein>
<dbReference type="SUPFAM" id="SSF56300">
    <property type="entry name" value="Metallo-dependent phosphatases"/>
    <property type="match status" value="1"/>
</dbReference>
<dbReference type="WBParaSite" id="Csp11.Scaffold457.g1384.t2">
    <property type="protein sequence ID" value="Csp11.Scaffold457.g1384.t2"/>
    <property type="gene ID" value="Csp11.Scaffold457.g1384"/>
</dbReference>
<dbReference type="GO" id="GO:0005737">
    <property type="term" value="C:cytoplasm"/>
    <property type="evidence" value="ECO:0007669"/>
    <property type="project" value="TreeGrafter"/>
</dbReference>
<evidence type="ECO:0000313" key="5">
    <source>
        <dbReference type="WBParaSite" id="Csp11.Scaffold457.g1384.t2"/>
    </source>
</evidence>
<dbReference type="InterPro" id="IPR006186">
    <property type="entry name" value="Ser/Thr-sp_prot-phosphatase"/>
</dbReference>
<dbReference type="eggNOG" id="KOG0374">
    <property type="taxonomic scope" value="Eukaryota"/>
</dbReference>
<evidence type="ECO:0000259" key="3">
    <source>
        <dbReference type="PROSITE" id="PS00125"/>
    </source>
</evidence>
<keyword evidence="1" id="KW-0378">Hydrolase</keyword>
<accession>A0A1I7T124</accession>
<dbReference type="STRING" id="1561998.A0A1I7T124"/>
<dbReference type="Gene3D" id="3.60.21.10">
    <property type="match status" value="1"/>
</dbReference>
<dbReference type="InterPro" id="IPR050341">
    <property type="entry name" value="PP1_catalytic_subunit"/>
</dbReference>
<evidence type="ECO:0000256" key="1">
    <source>
        <dbReference type="RuleBase" id="RU004273"/>
    </source>
</evidence>
<dbReference type="Pfam" id="PF00149">
    <property type="entry name" value="Metallophos"/>
    <property type="match status" value="1"/>
</dbReference>
<dbReference type="PROSITE" id="PS00125">
    <property type="entry name" value="SER_THR_PHOSPHATASE"/>
    <property type="match status" value="1"/>
</dbReference>
<feature type="compositionally biased region" description="Polar residues" evidence="2">
    <location>
        <begin position="117"/>
        <end position="131"/>
    </location>
</feature>
<reference evidence="5" key="1">
    <citation type="submission" date="2016-11" db="UniProtKB">
        <authorList>
            <consortium name="WormBaseParasite"/>
        </authorList>
    </citation>
    <scope>IDENTIFICATION</scope>
</reference>
<comment type="similarity">
    <text evidence="1">Belongs to the PPP phosphatase family.</text>
</comment>
<evidence type="ECO:0000313" key="4">
    <source>
        <dbReference type="Proteomes" id="UP000095282"/>
    </source>
</evidence>
<dbReference type="AlphaFoldDB" id="A0A1I7T124"/>
<evidence type="ECO:0000256" key="2">
    <source>
        <dbReference type="SAM" id="MobiDB-lite"/>
    </source>
</evidence>
<dbReference type="GO" id="GO:0004722">
    <property type="term" value="F:protein serine/threonine phosphatase activity"/>
    <property type="evidence" value="ECO:0007669"/>
    <property type="project" value="UniProtKB-EC"/>
</dbReference>
<comment type="catalytic activity">
    <reaction evidence="1">
        <text>O-phospho-L-threonyl-[protein] + H2O = L-threonyl-[protein] + phosphate</text>
        <dbReference type="Rhea" id="RHEA:47004"/>
        <dbReference type="Rhea" id="RHEA-COMP:11060"/>
        <dbReference type="Rhea" id="RHEA-COMP:11605"/>
        <dbReference type="ChEBI" id="CHEBI:15377"/>
        <dbReference type="ChEBI" id="CHEBI:30013"/>
        <dbReference type="ChEBI" id="CHEBI:43474"/>
        <dbReference type="ChEBI" id="CHEBI:61977"/>
        <dbReference type="EC" id="3.1.3.16"/>
    </reaction>
</comment>